<sequence length="195" mass="20414">MTAAAPPRRTGPVRSEGVRLAILEATARQFAARGYDHLTIEGIAAEAAVGKQTIYRWWGSKSALVAECLVEGMLLPHRLAPPDTGDIRADLTAWVDAVLTLLAEPQGETLLRSIIAAAAENADIGRRIRESLAGSESIVGRLEASIGTAPNLTPGAPFEELSETLVGAIVLRALSRAPREPGDAARIVAAVLGPA</sequence>
<dbReference type="InterPro" id="IPR036271">
    <property type="entry name" value="Tet_transcr_reg_TetR-rel_C_sf"/>
</dbReference>
<evidence type="ECO:0000313" key="6">
    <source>
        <dbReference type="EMBL" id="GAA1937378.1"/>
    </source>
</evidence>
<accession>A0ABP5BA46</accession>
<dbReference type="Gene3D" id="1.10.357.10">
    <property type="entry name" value="Tetracycline Repressor, domain 2"/>
    <property type="match status" value="1"/>
</dbReference>
<keyword evidence="3" id="KW-0804">Transcription</keyword>
<dbReference type="PANTHER" id="PTHR30055">
    <property type="entry name" value="HTH-TYPE TRANSCRIPTIONAL REGULATOR RUTR"/>
    <property type="match status" value="1"/>
</dbReference>
<proteinExistence type="predicted"/>
<evidence type="ECO:0000256" key="2">
    <source>
        <dbReference type="ARBA" id="ARBA00023125"/>
    </source>
</evidence>
<gene>
    <name evidence="6" type="ORF">GCM10009775_31730</name>
</gene>
<dbReference type="Pfam" id="PF16859">
    <property type="entry name" value="TetR_C_11"/>
    <property type="match status" value="1"/>
</dbReference>
<keyword evidence="2 4" id="KW-0238">DNA-binding</keyword>
<keyword evidence="1" id="KW-0805">Transcription regulation</keyword>
<dbReference type="InterPro" id="IPR050109">
    <property type="entry name" value="HTH-type_TetR-like_transc_reg"/>
</dbReference>
<dbReference type="PANTHER" id="PTHR30055:SF148">
    <property type="entry name" value="TETR-FAMILY TRANSCRIPTIONAL REGULATOR"/>
    <property type="match status" value="1"/>
</dbReference>
<dbReference type="Pfam" id="PF00440">
    <property type="entry name" value="TetR_N"/>
    <property type="match status" value="1"/>
</dbReference>
<dbReference type="SUPFAM" id="SSF46689">
    <property type="entry name" value="Homeodomain-like"/>
    <property type="match status" value="1"/>
</dbReference>
<evidence type="ECO:0000256" key="3">
    <source>
        <dbReference type="ARBA" id="ARBA00023163"/>
    </source>
</evidence>
<evidence type="ECO:0000259" key="5">
    <source>
        <dbReference type="PROSITE" id="PS50977"/>
    </source>
</evidence>
<dbReference type="SUPFAM" id="SSF48498">
    <property type="entry name" value="Tetracyclin repressor-like, C-terminal domain"/>
    <property type="match status" value="1"/>
</dbReference>
<evidence type="ECO:0000256" key="4">
    <source>
        <dbReference type="PROSITE-ProRule" id="PRU00335"/>
    </source>
</evidence>
<comment type="caution">
    <text evidence="6">The sequence shown here is derived from an EMBL/GenBank/DDBJ whole genome shotgun (WGS) entry which is preliminary data.</text>
</comment>
<dbReference type="Proteomes" id="UP001501343">
    <property type="component" value="Unassembled WGS sequence"/>
</dbReference>
<feature type="DNA-binding region" description="H-T-H motif" evidence="4">
    <location>
        <begin position="39"/>
        <end position="58"/>
    </location>
</feature>
<protein>
    <submittedName>
        <fullName evidence="6">TetR/AcrR family transcriptional regulator</fullName>
    </submittedName>
</protein>
<evidence type="ECO:0000256" key="1">
    <source>
        <dbReference type="ARBA" id="ARBA00023015"/>
    </source>
</evidence>
<dbReference type="PROSITE" id="PS50977">
    <property type="entry name" value="HTH_TETR_2"/>
    <property type="match status" value="1"/>
</dbReference>
<organism evidence="6 7">
    <name type="scientific">Microbacterium aoyamense</name>
    <dbReference type="NCBI Taxonomy" id="344166"/>
    <lineage>
        <taxon>Bacteria</taxon>
        <taxon>Bacillati</taxon>
        <taxon>Actinomycetota</taxon>
        <taxon>Actinomycetes</taxon>
        <taxon>Micrococcales</taxon>
        <taxon>Microbacteriaceae</taxon>
        <taxon>Microbacterium</taxon>
    </lineage>
</organism>
<reference evidence="7" key="1">
    <citation type="journal article" date="2019" name="Int. J. Syst. Evol. Microbiol.">
        <title>The Global Catalogue of Microorganisms (GCM) 10K type strain sequencing project: providing services to taxonomists for standard genome sequencing and annotation.</title>
        <authorList>
            <consortium name="The Broad Institute Genomics Platform"/>
            <consortium name="The Broad Institute Genome Sequencing Center for Infectious Disease"/>
            <person name="Wu L."/>
            <person name="Ma J."/>
        </authorList>
    </citation>
    <scope>NUCLEOTIDE SEQUENCE [LARGE SCALE GENOMIC DNA]</scope>
    <source>
        <strain evidence="7">JCM 14900</strain>
    </source>
</reference>
<dbReference type="PRINTS" id="PR00455">
    <property type="entry name" value="HTHTETR"/>
</dbReference>
<dbReference type="RefSeq" id="WP_248152588.1">
    <property type="nucleotide sequence ID" value="NZ_BAAAOF010000007.1"/>
</dbReference>
<dbReference type="InterPro" id="IPR011075">
    <property type="entry name" value="TetR_C"/>
</dbReference>
<dbReference type="EMBL" id="BAAAOF010000007">
    <property type="protein sequence ID" value="GAA1937378.1"/>
    <property type="molecule type" value="Genomic_DNA"/>
</dbReference>
<name>A0ABP5BA46_9MICO</name>
<dbReference type="InterPro" id="IPR009057">
    <property type="entry name" value="Homeodomain-like_sf"/>
</dbReference>
<evidence type="ECO:0000313" key="7">
    <source>
        <dbReference type="Proteomes" id="UP001501343"/>
    </source>
</evidence>
<dbReference type="InterPro" id="IPR001647">
    <property type="entry name" value="HTH_TetR"/>
</dbReference>
<keyword evidence="7" id="KW-1185">Reference proteome</keyword>
<feature type="domain" description="HTH tetR-type" evidence="5">
    <location>
        <begin position="16"/>
        <end position="76"/>
    </location>
</feature>